<keyword evidence="2" id="KW-1185">Reference proteome</keyword>
<dbReference type="Proteomes" id="UP000245626">
    <property type="component" value="Unassembled WGS sequence"/>
</dbReference>
<evidence type="ECO:0000313" key="2">
    <source>
        <dbReference type="Proteomes" id="UP000245626"/>
    </source>
</evidence>
<proteinExistence type="predicted"/>
<evidence type="ECO:0000313" key="1">
    <source>
        <dbReference type="EMBL" id="PWN51112.1"/>
    </source>
</evidence>
<organism evidence="1 2">
    <name type="scientific">Violaceomyces palustris</name>
    <dbReference type="NCBI Taxonomy" id="1673888"/>
    <lineage>
        <taxon>Eukaryota</taxon>
        <taxon>Fungi</taxon>
        <taxon>Dikarya</taxon>
        <taxon>Basidiomycota</taxon>
        <taxon>Ustilaginomycotina</taxon>
        <taxon>Ustilaginomycetes</taxon>
        <taxon>Violaceomycetales</taxon>
        <taxon>Violaceomycetaceae</taxon>
        <taxon>Violaceomyces</taxon>
    </lineage>
</organism>
<accession>A0ACD0NZB1</accession>
<sequence>MEKVLRMHIAHPVAPNEGKKSIRRETLGAKRWDGWNRMGSWPSSLPPSPLPLCRTLLRMSFFPSSTRCRHCHRQVIPPLSIHIARCGRLPVSEIERHVRRPLKPFPSLLSSPPFTQPVARSRMHSGFSNGHIQSCIPHHRCLERSHLMHDARTCHSTWLGWAVPDVS</sequence>
<reference evidence="1 2" key="1">
    <citation type="journal article" date="2018" name="Mol. Biol. Evol.">
        <title>Broad Genomic Sampling Reveals a Smut Pathogenic Ancestry of the Fungal Clade Ustilaginomycotina.</title>
        <authorList>
            <person name="Kijpornyongpan T."/>
            <person name="Mondo S.J."/>
            <person name="Barry K."/>
            <person name="Sandor L."/>
            <person name="Lee J."/>
            <person name="Lipzen A."/>
            <person name="Pangilinan J."/>
            <person name="LaButti K."/>
            <person name="Hainaut M."/>
            <person name="Henrissat B."/>
            <person name="Grigoriev I.V."/>
            <person name="Spatafora J.W."/>
            <person name="Aime M.C."/>
        </authorList>
    </citation>
    <scope>NUCLEOTIDE SEQUENCE [LARGE SCALE GENOMIC DNA]</scope>
    <source>
        <strain evidence="1 2">SA 807</strain>
    </source>
</reference>
<gene>
    <name evidence="1" type="ORF">IE53DRAFT_64125</name>
</gene>
<name>A0ACD0NZB1_9BASI</name>
<protein>
    <submittedName>
        <fullName evidence="1">Uncharacterized protein</fullName>
    </submittedName>
</protein>
<dbReference type="EMBL" id="KZ819870">
    <property type="protein sequence ID" value="PWN51112.1"/>
    <property type="molecule type" value="Genomic_DNA"/>
</dbReference>